<dbReference type="PANTHER" id="PTHR33630">
    <property type="entry name" value="CUTINASE RV1984C-RELATED-RELATED"/>
    <property type="match status" value="1"/>
</dbReference>
<evidence type="ECO:0000313" key="6">
    <source>
        <dbReference type="EMBL" id="RBO82950.1"/>
    </source>
</evidence>
<proteinExistence type="inferred from homology"/>
<keyword evidence="3" id="KW-0378">Hydrolase</keyword>
<feature type="signal peptide" evidence="5">
    <location>
        <begin position="1"/>
        <end position="30"/>
    </location>
</feature>
<dbReference type="RefSeq" id="WP_067511471.1">
    <property type="nucleotide sequence ID" value="NZ_CP107943.1"/>
</dbReference>
<keyword evidence="7" id="KW-1185">Reference proteome</keyword>
<comment type="caution">
    <text evidence="6">The sequence shown here is derived from an EMBL/GenBank/DDBJ whole genome shotgun (WGS) entry which is preliminary data.</text>
</comment>
<dbReference type="Pfam" id="PF01083">
    <property type="entry name" value="Cutinase"/>
    <property type="match status" value="1"/>
</dbReference>
<dbReference type="InterPro" id="IPR000675">
    <property type="entry name" value="Cutinase/axe"/>
</dbReference>
<comment type="similarity">
    <text evidence="1">Belongs to the cutinase family.</text>
</comment>
<dbReference type="EMBL" id="QNRE01000021">
    <property type="protein sequence ID" value="RBO82950.1"/>
    <property type="molecule type" value="Genomic_DNA"/>
</dbReference>
<reference evidence="6 7" key="1">
    <citation type="submission" date="2018-06" db="EMBL/GenBank/DDBJ databases">
        <title>Genomic Encyclopedia of Type Strains, Phase IV (KMG-IV): sequencing the most valuable type-strain genomes for metagenomic binning, comparative biology and taxonomic classification.</title>
        <authorList>
            <person name="Goeker M."/>
        </authorList>
    </citation>
    <scope>NUCLEOTIDE SEQUENCE [LARGE SCALE GENOMIC DNA]</scope>
    <source>
        <strain evidence="6 7">DSM 44599</strain>
    </source>
</reference>
<dbReference type="Proteomes" id="UP000252586">
    <property type="component" value="Unassembled WGS sequence"/>
</dbReference>
<accession>A0A366CYM0</accession>
<dbReference type="GO" id="GO:0052689">
    <property type="term" value="F:carboxylic ester hydrolase activity"/>
    <property type="evidence" value="ECO:0007669"/>
    <property type="project" value="UniProtKB-KW"/>
</dbReference>
<keyword evidence="5" id="KW-0732">Signal</keyword>
<evidence type="ECO:0000256" key="3">
    <source>
        <dbReference type="ARBA" id="ARBA00022801"/>
    </source>
</evidence>
<organism evidence="6 7">
    <name type="scientific">Nocardia puris</name>
    <dbReference type="NCBI Taxonomy" id="208602"/>
    <lineage>
        <taxon>Bacteria</taxon>
        <taxon>Bacillati</taxon>
        <taxon>Actinomycetota</taxon>
        <taxon>Actinomycetes</taxon>
        <taxon>Mycobacteriales</taxon>
        <taxon>Nocardiaceae</taxon>
        <taxon>Nocardia</taxon>
    </lineage>
</organism>
<gene>
    <name evidence="6" type="ORF">DFR74_12140</name>
</gene>
<protein>
    <submittedName>
        <fullName evidence="6">Cutinase</fullName>
    </submittedName>
</protein>
<evidence type="ECO:0000313" key="7">
    <source>
        <dbReference type="Proteomes" id="UP000252586"/>
    </source>
</evidence>
<name>A0A366CYM0_9NOCA</name>
<dbReference type="OrthoDB" id="4687011at2"/>
<dbReference type="AlphaFoldDB" id="A0A366CYM0"/>
<evidence type="ECO:0000256" key="1">
    <source>
        <dbReference type="ARBA" id="ARBA00007534"/>
    </source>
</evidence>
<sequence length="621" mass="62937">MERARTPCRWRRLLAGLVLAVLAAAGHATAAAEPAREAGCPAVAGVFVPGTWETTPNADQHAAVGMLAPVALALADELGEGFAFRFPAYAATAFDRMPYGDSKATGVEAATSAIEEFGRNCPATRFVLAGYSQGADAMGDVAARIGCTGAPIAADRVLAVGLVADPRQGTGGATLIGPPVSGPGIAGPRPGGFCAVAPVTTQICAEQDRYCSADTSAHPLLAGLGRLLSRPTASGASEPGDPATAALYSTLITDFDDVRLAELPTDVGWLATEAPHAAAAHLAAVAGGVAATLRPLRDMAAWAGDHASVRAELTGVAGAILDAASGSDLDTALRALATIVARSERPGAFDSIANAQAANHVSVSIAPLVETLAARPGAELDTAARALADKWPAVLVDRVAGVAARGLEFAANTTAIVHILNRAAGAVGGGDLAAVVRHVHDLFAQLGQAFEPLLATVGADLREVSRLLGLIPDESGATRVAAQLVRALAEIDAAALTGQVDLLEADLWRLADAVGRGAPPLDIAAQVTALLPTLFGFVGLAVDNLTGAAGAELQRVANTLLGAAGSQDPDSVAQLLEEALSTALFVTSGAHQSYGTYVVDAQGRTAVQWLGDWFVDRAREG</sequence>
<keyword evidence="4" id="KW-1015">Disulfide bond</keyword>
<evidence type="ECO:0000256" key="4">
    <source>
        <dbReference type="ARBA" id="ARBA00023157"/>
    </source>
</evidence>
<dbReference type="InterPro" id="IPR029058">
    <property type="entry name" value="AB_hydrolase_fold"/>
</dbReference>
<evidence type="ECO:0000256" key="5">
    <source>
        <dbReference type="SAM" id="SignalP"/>
    </source>
</evidence>
<feature type="chain" id="PRO_5016662200" evidence="5">
    <location>
        <begin position="31"/>
        <end position="621"/>
    </location>
</feature>
<dbReference type="STRING" id="1210090.GCA_001613185_04800"/>
<dbReference type="PANTHER" id="PTHR33630:SF9">
    <property type="entry name" value="CUTINASE 4"/>
    <property type="match status" value="1"/>
</dbReference>
<dbReference type="Gene3D" id="3.40.50.1820">
    <property type="entry name" value="alpha/beta hydrolase"/>
    <property type="match status" value="1"/>
</dbReference>
<evidence type="ECO:0000256" key="2">
    <source>
        <dbReference type="ARBA" id="ARBA00022487"/>
    </source>
</evidence>
<dbReference type="SUPFAM" id="SSF53474">
    <property type="entry name" value="alpha/beta-Hydrolases"/>
    <property type="match status" value="1"/>
</dbReference>
<keyword evidence="2" id="KW-0719">Serine esterase</keyword>
<dbReference type="SMART" id="SM01110">
    <property type="entry name" value="Cutinase"/>
    <property type="match status" value="1"/>
</dbReference>